<gene>
    <name evidence="3" type="ORF">P0O15_01890</name>
</gene>
<evidence type="ECO:0000259" key="2">
    <source>
        <dbReference type="Pfam" id="PF07282"/>
    </source>
</evidence>
<accession>A0ABT5X5F7</accession>
<evidence type="ECO:0000313" key="4">
    <source>
        <dbReference type="Proteomes" id="UP001220010"/>
    </source>
</evidence>
<proteinExistence type="predicted"/>
<protein>
    <submittedName>
        <fullName evidence="3">Transposase</fullName>
    </submittedName>
</protein>
<dbReference type="Pfam" id="PF07282">
    <property type="entry name" value="Cas12f1-like_TNB"/>
    <property type="match status" value="1"/>
</dbReference>
<evidence type="ECO:0000256" key="1">
    <source>
        <dbReference type="ARBA" id="ARBA00023125"/>
    </source>
</evidence>
<name>A0ABT5X5F7_9EURY</name>
<comment type="caution">
    <text evidence="3">The sequence shown here is derived from an EMBL/GenBank/DDBJ whole genome shotgun (WGS) entry which is preliminary data.</text>
</comment>
<dbReference type="InterPro" id="IPR010095">
    <property type="entry name" value="Cas12f1-like_TNB"/>
</dbReference>
<evidence type="ECO:0000313" key="3">
    <source>
        <dbReference type="EMBL" id="MDF0589930.1"/>
    </source>
</evidence>
<reference evidence="3 4" key="1">
    <citation type="submission" date="2023-03" db="EMBL/GenBank/DDBJ databases">
        <title>WGS of Methanotrichaceae archaeon Mx.</title>
        <authorList>
            <person name="Sorokin D.Y."/>
            <person name="Merkel A.Y."/>
        </authorList>
    </citation>
    <scope>NUCLEOTIDE SEQUENCE [LARGE SCALE GENOMIC DNA]</scope>
    <source>
        <strain evidence="3 4">Mx</strain>
    </source>
</reference>
<dbReference type="Proteomes" id="UP001220010">
    <property type="component" value="Unassembled WGS sequence"/>
</dbReference>
<keyword evidence="4" id="KW-1185">Reference proteome</keyword>
<organism evidence="3 4">
    <name type="scientific">Candidatus Methanocrinis natronophilus</name>
    <dbReference type="NCBI Taxonomy" id="3033396"/>
    <lineage>
        <taxon>Archaea</taxon>
        <taxon>Methanobacteriati</taxon>
        <taxon>Methanobacteriota</taxon>
        <taxon>Stenosarchaea group</taxon>
        <taxon>Methanomicrobia</taxon>
        <taxon>Methanotrichales</taxon>
        <taxon>Methanotrichaceae</taxon>
        <taxon>Methanocrinis</taxon>
    </lineage>
</organism>
<dbReference type="EMBL" id="JARFPK010000005">
    <property type="protein sequence ID" value="MDF0589930.1"/>
    <property type="molecule type" value="Genomic_DNA"/>
</dbReference>
<dbReference type="NCBIfam" id="TIGR01766">
    <property type="entry name" value="IS200/IS605 family accessory protein TnpB-like domain"/>
    <property type="match status" value="1"/>
</dbReference>
<sequence length="114" mass="12155">MKSLHKWAFYQLKEFVSYKALGAGIPVILVEPAYTSNTCHQCHHIGDRNGKVFSCPSWGWGGDADYNGAKNIADLGAAVNQPGGPGLFCLIEAEKIPGLQKAPSSEGGSLHQQA</sequence>
<keyword evidence="1" id="KW-0238">DNA-binding</keyword>
<feature type="domain" description="Cas12f1-like TNB" evidence="2">
    <location>
        <begin position="9"/>
        <end position="72"/>
    </location>
</feature>